<keyword evidence="6 8" id="KW-0472">Membrane</keyword>
<evidence type="ECO:0000256" key="5">
    <source>
        <dbReference type="ARBA" id="ARBA00022989"/>
    </source>
</evidence>
<keyword evidence="5 8" id="KW-1133">Transmembrane helix</keyword>
<evidence type="ECO:0000256" key="1">
    <source>
        <dbReference type="ARBA" id="ARBA00004651"/>
    </source>
</evidence>
<dbReference type="PANTHER" id="PTHR45138">
    <property type="entry name" value="REGULATORY COMPONENTS OF SENSORY TRANSDUCTION SYSTEM"/>
    <property type="match status" value="1"/>
</dbReference>
<evidence type="ECO:0000259" key="9">
    <source>
        <dbReference type="PROSITE" id="PS50887"/>
    </source>
</evidence>
<dbReference type="GO" id="GO:0005886">
    <property type="term" value="C:plasma membrane"/>
    <property type="evidence" value="ECO:0007669"/>
    <property type="project" value="UniProtKB-SubCell"/>
</dbReference>
<comment type="catalytic activity">
    <reaction evidence="7">
        <text>2 GTP = 3',3'-c-di-GMP + 2 diphosphate</text>
        <dbReference type="Rhea" id="RHEA:24898"/>
        <dbReference type="ChEBI" id="CHEBI:33019"/>
        <dbReference type="ChEBI" id="CHEBI:37565"/>
        <dbReference type="ChEBI" id="CHEBI:58805"/>
        <dbReference type="EC" id="2.7.7.65"/>
    </reaction>
</comment>
<dbReference type="AlphaFoldDB" id="A0A1G8JIY7"/>
<evidence type="ECO:0000313" key="11">
    <source>
        <dbReference type="Proteomes" id="UP000198607"/>
    </source>
</evidence>
<proteinExistence type="predicted"/>
<dbReference type="STRING" id="83767.SAMN05660652_03219"/>
<dbReference type="InterPro" id="IPR000160">
    <property type="entry name" value="GGDEF_dom"/>
</dbReference>
<dbReference type="SMART" id="SM00267">
    <property type="entry name" value="GGDEF"/>
    <property type="match status" value="1"/>
</dbReference>
<dbReference type="InterPro" id="IPR029787">
    <property type="entry name" value="Nucleotide_cyclase"/>
</dbReference>
<name>A0A1G8JIY7_9RHOO</name>
<comment type="subcellular location">
    <subcellularLocation>
        <location evidence="1">Cell membrane</location>
        <topology evidence="1">Multi-pass membrane protein</topology>
    </subcellularLocation>
</comment>
<dbReference type="FunFam" id="3.30.70.270:FF:000001">
    <property type="entry name" value="Diguanylate cyclase domain protein"/>
    <property type="match status" value="1"/>
</dbReference>
<keyword evidence="11" id="KW-1185">Reference proteome</keyword>
<evidence type="ECO:0000256" key="8">
    <source>
        <dbReference type="SAM" id="Phobius"/>
    </source>
</evidence>
<dbReference type="Proteomes" id="UP000198607">
    <property type="component" value="Unassembled WGS sequence"/>
</dbReference>
<evidence type="ECO:0000256" key="4">
    <source>
        <dbReference type="ARBA" id="ARBA00022692"/>
    </source>
</evidence>
<dbReference type="Gene3D" id="3.30.450.20">
    <property type="entry name" value="PAS domain"/>
    <property type="match status" value="2"/>
</dbReference>
<dbReference type="CDD" id="cd01949">
    <property type="entry name" value="GGDEF"/>
    <property type="match status" value="1"/>
</dbReference>
<dbReference type="SUPFAM" id="SSF103190">
    <property type="entry name" value="Sensory domain-like"/>
    <property type="match status" value="1"/>
</dbReference>
<evidence type="ECO:0000256" key="6">
    <source>
        <dbReference type="ARBA" id="ARBA00023136"/>
    </source>
</evidence>
<protein>
    <recommendedName>
        <fullName evidence="2">diguanylate cyclase</fullName>
        <ecNumber evidence="2">2.7.7.65</ecNumber>
    </recommendedName>
</protein>
<dbReference type="GO" id="GO:0052621">
    <property type="term" value="F:diguanylate cyclase activity"/>
    <property type="evidence" value="ECO:0007669"/>
    <property type="project" value="UniProtKB-EC"/>
</dbReference>
<feature type="transmembrane region" description="Helical" evidence="8">
    <location>
        <begin position="287"/>
        <end position="309"/>
    </location>
</feature>
<dbReference type="PANTHER" id="PTHR45138:SF9">
    <property type="entry name" value="DIGUANYLATE CYCLASE DGCM-RELATED"/>
    <property type="match status" value="1"/>
</dbReference>
<dbReference type="OrthoDB" id="9813903at2"/>
<dbReference type="InterPro" id="IPR043128">
    <property type="entry name" value="Rev_trsase/Diguanyl_cyclase"/>
</dbReference>
<sequence>MNNSRFLKRVIAMTVLVNLLAITIGVVSLVNSRQHGKERAMLVVSGYAGVVAQALSGVVDRIDLALSTCVSEMEVIVSKPRNESNINDFVERQLKLLPELSAIRIVDTQGRIIHGVGPALGTVTSVADREYFIRAKQAPQSGLIVSKPLIAKTTGEISIFLVKPIRKPDGAFAGIVYTAITLKQIRELFQTPYLGHNGVVTLIDQDGDVLARHPESARSESSFKRAGLPEEFNEALRKNSSAGTVSLRSPIDGIPRVVAYRKTAPFSGYVLVGVVENDYFSDWHDKLLTTLSLLGLFVVVTCIASALLYSSWKAKSLLAEQLDHQARTDALTGCANRRHFLELLQAEHLRTIRYQRAFCLVSLDLDYFKSINDRYGHLVGDKALCHFASVVRKTIRPSDHLGRVGGEEFAIILPETTLASATAIAERIRKEVELAPISLGDSLLTMTVSIGVAEWTPPDANNVEKLVVRADTALYKAKSDGRNNVKACDSPN</sequence>
<dbReference type="RefSeq" id="WP_091939005.1">
    <property type="nucleotide sequence ID" value="NZ_FNCY01000016.1"/>
</dbReference>
<keyword evidence="3" id="KW-1003">Cell membrane</keyword>
<dbReference type="CDD" id="cd12914">
    <property type="entry name" value="PDC1_DGC_like"/>
    <property type="match status" value="1"/>
</dbReference>
<feature type="transmembrane region" description="Helical" evidence="8">
    <location>
        <begin position="6"/>
        <end position="30"/>
    </location>
</feature>
<dbReference type="EC" id="2.7.7.65" evidence="2"/>
<dbReference type="EMBL" id="FNCY01000016">
    <property type="protein sequence ID" value="SDI31116.1"/>
    <property type="molecule type" value="Genomic_DNA"/>
</dbReference>
<dbReference type="InterPro" id="IPR033479">
    <property type="entry name" value="dCache_1"/>
</dbReference>
<accession>A0A1G8JIY7</accession>
<evidence type="ECO:0000256" key="2">
    <source>
        <dbReference type="ARBA" id="ARBA00012528"/>
    </source>
</evidence>
<dbReference type="NCBIfam" id="TIGR00254">
    <property type="entry name" value="GGDEF"/>
    <property type="match status" value="1"/>
</dbReference>
<dbReference type="CDD" id="cd12915">
    <property type="entry name" value="PDC2_DGC_like"/>
    <property type="match status" value="1"/>
</dbReference>
<dbReference type="InterPro" id="IPR050469">
    <property type="entry name" value="Diguanylate_Cyclase"/>
</dbReference>
<dbReference type="Pfam" id="PF02743">
    <property type="entry name" value="dCache_1"/>
    <property type="match status" value="1"/>
</dbReference>
<evidence type="ECO:0000256" key="7">
    <source>
        <dbReference type="ARBA" id="ARBA00034247"/>
    </source>
</evidence>
<evidence type="ECO:0000313" key="10">
    <source>
        <dbReference type="EMBL" id="SDI31116.1"/>
    </source>
</evidence>
<dbReference type="PROSITE" id="PS50887">
    <property type="entry name" value="GGDEF"/>
    <property type="match status" value="1"/>
</dbReference>
<gene>
    <name evidence="10" type="ORF">SAMN05660652_03219</name>
</gene>
<reference evidence="10 11" key="1">
    <citation type="submission" date="2016-10" db="EMBL/GenBank/DDBJ databases">
        <authorList>
            <person name="de Groot N.N."/>
        </authorList>
    </citation>
    <scope>NUCLEOTIDE SEQUENCE [LARGE SCALE GENOMIC DNA]</scope>
    <source>
        <strain evidence="10 11">DSM 5885</strain>
    </source>
</reference>
<dbReference type="Pfam" id="PF00990">
    <property type="entry name" value="GGDEF"/>
    <property type="match status" value="1"/>
</dbReference>
<dbReference type="Gene3D" id="3.30.70.270">
    <property type="match status" value="1"/>
</dbReference>
<dbReference type="InterPro" id="IPR029151">
    <property type="entry name" value="Sensor-like_sf"/>
</dbReference>
<keyword evidence="4 8" id="KW-0812">Transmembrane</keyword>
<evidence type="ECO:0000256" key="3">
    <source>
        <dbReference type="ARBA" id="ARBA00022475"/>
    </source>
</evidence>
<feature type="domain" description="GGDEF" evidence="9">
    <location>
        <begin position="356"/>
        <end position="490"/>
    </location>
</feature>
<organism evidence="10 11">
    <name type="scientific">Propionivibrio dicarboxylicus</name>
    <dbReference type="NCBI Taxonomy" id="83767"/>
    <lineage>
        <taxon>Bacteria</taxon>
        <taxon>Pseudomonadati</taxon>
        <taxon>Pseudomonadota</taxon>
        <taxon>Betaproteobacteria</taxon>
        <taxon>Rhodocyclales</taxon>
        <taxon>Rhodocyclaceae</taxon>
        <taxon>Propionivibrio</taxon>
    </lineage>
</organism>
<dbReference type="SUPFAM" id="SSF55073">
    <property type="entry name" value="Nucleotide cyclase"/>
    <property type="match status" value="1"/>
</dbReference>